<comment type="caution">
    <text evidence="7">The sequence shown here is derived from an EMBL/GenBank/DDBJ whole genome shotgun (WGS) entry which is preliminary data.</text>
</comment>
<dbReference type="GO" id="GO:0008932">
    <property type="term" value="F:lytic endotransglycosylase activity"/>
    <property type="evidence" value="ECO:0007669"/>
    <property type="project" value="TreeGrafter"/>
</dbReference>
<dbReference type="EMBL" id="DSVI01000004">
    <property type="protein sequence ID" value="HGT47129.1"/>
    <property type="molecule type" value="Genomic_DNA"/>
</dbReference>
<dbReference type="PROSITE" id="PS00922">
    <property type="entry name" value="TRANSGLYCOSYLASE"/>
    <property type="match status" value="1"/>
</dbReference>
<protein>
    <submittedName>
        <fullName evidence="7">LysM peptidoglycan-binding domain-containing protein</fullName>
    </submittedName>
</protein>
<feature type="domain" description="LysM" evidence="6">
    <location>
        <begin position="545"/>
        <end position="589"/>
    </location>
</feature>
<keyword evidence="4" id="KW-0732">Signal</keyword>
<dbReference type="PROSITE" id="PS51782">
    <property type="entry name" value="LYSM"/>
    <property type="match status" value="7"/>
</dbReference>
<dbReference type="CDD" id="cd16894">
    <property type="entry name" value="MltD-like"/>
    <property type="match status" value="1"/>
</dbReference>
<dbReference type="CDD" id="cd00118">
    <property type="entry name" value="LysM"/>
    <property type="match status" value="7"/>
</dbReference>
<dbReference type="Pfam" id="PF01476">
    <property type="entry name" value="LysM"/>
    <property type="match status" value="7"/>
</dbReference>
<feature type="domain" description="LysM" evidence="6">
    <location>
        <begin position="624"/>
        <end position="667"/>
    </location>
</feature>
<feature type="domain" description="LysM" evidence="6">
    <location>
        <begin position="754"/>
        <end position="797"/>
    </location>
</feature>
<feature type="domain" description="LysM" evidence="6">
    <location>
        <begin position="415"/>
        <end position="459"/>
    </location>
</feature>
<feature type="domain" description="HTH cro/C1-type" evidence="5">
    <location>
        <begin position="698"/>
        <end position="714"/>
    </location>
</feature>
<evidence type="ECO:0000256" key="1">
    <source>
        <dbReference type="ARBA" id="ARBA00007734"/>
    </source>
</evidence>
<feature type="region of interest" description="Disordered" evidence="3">
    <location>
        <begin position="520"/>
        <end position="541"/>
    </location>
</feature>
<sequence length="923" mass="103891">MKKILLLPIALLLINFWGCSGSEVIQTKTENETSVKKTGIVSELLEEARQSYVMALKKQELNSINETVENYENALRIINNLSYYPGIDKNEAYKELENSIIEDYKKFIDGLSYLPEGVSFAAYHEWMRKAVPEIELSLKEEDAQPKLVIPADIPLEVNSYVEQWLNYFTGKGSDAMNRWLSRSGKYFPMMSQIFREEGLPLQLLYLSMMESGLNPTARSWASAVGLWQFIKSTGSLYGLETDFYFDERRDPVKSTYAAARHLKDLYNSLGDWYLALAAYNCGEGRVRRAISRANSYDYWLVRKYLPKETRNYVPIYIAVSMIAMEPEKYGFTNINYEKPYEYDVYTIEGAIDLGYLATCAGTDLQTLVDLNPELTQLSTPMNYPGGYPLKIPRGSIQQFAENVKNIPESARRNYLVHTVRKGETITKIANRYGVSKYDLADANNITTKTKLYAGLKLKIPVMVSGTQTEYVENTDTQVALENGSDEYVSPYASLLKNDTEKSNNDEVVDKAIHNENELVSNDTNTDEELTSTDLNPVHPEGTVPVTYQVKKNDSLLGIADLFNCRVSDIRNWNSIPYTRTVRVGETLTIYVPEAQKDYYASLDKTTEITSKTINNNSTEKSSLVYHRIRRGETLTQIASSYGVTTDQLKDWNDISGNKIYVGRRLKIYTDGRTSVNNNREVVSKTSTNLYKYKVKRGDTLSEIAEKFGVSIAELRKWNGLKGNTIAAGKTLKIFSTSGSSSYGDVTTKNTSNITYYKVNPGETLGQIAEKFNVKISDIQNWNNISGNKILAGSRLKIYSNTSVNDVDVEPVKNVNNNSALHTIKKGETISTIAALYNVSVSDLKKWNNLTDDNIQAGEKLIVSSDSKTNFSKSSRSKADYHTVKAGETLFSISKLYNIPVTRLKSLNGLTSSNIKVGDKLKLN</sequence>
<feature type="domain" description="LysM" evidence="6">
    <location>
        <begin position="819"/>
        <end position="862"/>
    </location>
</feature>
<dbReference type="InterPro" id="IPR018392">
    <property type="entry name" value="LysM"/>
</dbReference>
<dbReference type="Gene3D" id="3.10.350.10">
    <property type="entry name" value="LysM domain"/>
    <property type="match status" value="7"/>
</dbReference>
<dbReference type="SMART" id="SM00257">
    <property type="entry name" value="LysM"/>
    <property type="match status" value="7"/>
</dbReference>
<dbReference type="InterPro" id="IPR023346">
    <property type="entry name" value="Lysozyme-like_dom_sf"/>
</dbReference>
<dbReference type="SUPFAM" id="SSF54106">
    <property type="entry name" value="LysM domain"/>
    <property type="match status" value="7"/>
</dbReference>
<dbReference type="PROSITE" id="PS50943">
    <property type="entry name" value="HTH_CROC1"/>
    <property type="match status" value="1"/>
</dbReference>
<reference evidence="7" key="1">
    <citation type="journal article" date="2020" name="mSystems">
        <title>Genome- and Community-Level Interaction Insights into Carbon Utilization and Element Cycling Functions of Hydrothermarchaeota in Hydrothermal Sediment.</title>
        <authorList>
            <person name="Zhou Z."/>
            <person name="Liu Y."/>
            <person name="Xu W."/>
            <person name="Pan J."/>
            <person name="Luo Z.H."/>
            <person name="Li M."/>
        </authorList>
    </citation>
    <scope>NUCLEOTIDE SEQUENCE [LARGE SCALE GENOMIC DNA]</scope>
    <source>
        <strain evidence="7">SpSt-500</strain>
    </source>
</reference>
<evidence type="ECO:0000256" key="2">
    <source>
        <dbReference type="SAM" id="Coils"/>
    </source>
</evidence>
<dbReference type="PANTHER" id="PTHR33734:SF22">
    <property type="entry name" value="MEMBRANE-BOUND LYTIC MUREIN TRANSGLYCOSYLASE D"/>
    <property type="match status" value="1"/>
</dbReference>
<keyword evidence="2" id="KW-0175">Coiled coil</keyword>
<evidence type="ECO:0000256" key="3">
    <source>
        <dbReference type="SAM" id="MobiDB-lite"/>
    </source>
</evidence>
<evidence type="ECO:0000259" key="6">
    <source>
        <dbReference type="PROSITE" id="PS51782"/>
    </source>
</evidence>
<dbReference type="GO" id="GO:0000270">
    <property type="term" value="P:peptidoglycan metabolic process"/>
    <property type="evidence" value="ECO:0007669"/>
    <property type="project" value="InterPro"/>
</dbReference>
<gene>
    <name evidence="7" type="ORF">ENS56_03770</name>
</gene>
<feature type="chain" id="PRO_5032468697" evidence="4">
    <location>
        <begin position="22"/>
        <end position="923"/>
    </location>
</feature>
<evidence type="ECO:0000256" key="4">
    <source>
        <dbReference type="SAM" id="SignalP"/>
    </source>
</evidence>
<dbReference type="PANTHER" id="PTHR33734">
    <property type="entry name" value="LYSM DOMAIN-CONTAINING GPI-ANCHORED PROTEIN 2"/>
    <property type="match status" value="1"/>
</dbReference>
<dbReference type="InterPro" id="IPR001387">
    <property type="entry name" value="Cro/C1-type_HTH"/>
</dbReference>
<dbReference type="InterPro" id="IPR036779">
    <property type="entry name" value="LysM_dom_sf"/>
</dbReference>
<dbReference type="AlphaFoldDB" id="A0A832DJA4"/>
<feature type="coiled-coil region" evidence="2">
    <location>
        <begin position="54"/>
        <end position="81"/>
    </location>
</feature>
<feature type="domain" description="LysM" evidence="6">
    <location>
        <begin position="690"/>
        <end position="733"/>
    </location>
</feature>
<dbReference type="Pfam" id="PF01464">
    <property type="entry name" value="SLT"/>
    <property type="match status" value="1"/>
</dbReference>
<dbReference type="GO" id="GO:0016020">
    <property type="term" value="C:membrane"/>
    <property type="evidence" value="ECO:0007669"/>
    <property type="project" value="InterPro"/>
</dbReference>
<feature type="domain" description="LysM" evidence="6">
    <location>
        <begin position="879"/>
        <end position="922"/>
    </location>
</feature>
<name>A0A832DJA4_9BACT</name>
<dbReference type="InterPro" id="IPR000189">
    <property type="entry name" value="Transglyc_AS"/>
</dbReference>
<evidence type="ECO:0000313" key="7">
    <source>
        <dbReference type="EMBL" id="HGT47129.1"/>
    </source>
</evidence>
<proteinExistence type="inferred from homology"/>
<feature type="signal peptide" evidence="4">
    <location>
        <begin position="1"/>
        <end position="21"/>
    </location>
</feature>
<accession>A0A832DJA4</accession>
<dbReference type="Gene3D" id="1.10.530.10">
    <property type="match status" value="1"/>
</dbReference>
<dbReference type="SUPFAM" id="SSF53955">
    <property type="entry name" value="Lysozyme-like"/>
    <property type="match status" value="1"/>
</dbReference>
<organism evidence="7">
    <name type="scientific">Ignavibacterium album</name>
    <dbReference type="NCBI Taxonomy" id="591197"/>
    <lineage>
        <taxon>Bacteria</taxon>
        <taxon>Pseudomonadati</taxon>
        <taxon>Ignavibacteriota</taxon>
        <taxon>Ignavibacteria</taxon>
        <taxon>Ignavibacteriales</taxon>
        <taxon>Ignavibacteriaceae</taxon>
        <taxon>Ignavibacterium</taxon>
    </lineage>
</organism>
<comment type="similarity">
    <text evidence="1">Belongs to the transglycosylase Slt family.</text>
</comment>
<evidence type="ECO:0000259" key="5">
    <source>
        <dbReference type="PROSITE" id="PS50943"/>
    </source>
</evidence>
<dbReference type="InterPro" id="IPR008258">
    <property type="entry name" value="Transglycosylase_SLT_dom_1"/>
</dbReference>